<name>A0A7Y9L8C3_9ACTN</name>
<evidence type="ECO:0000259" key="2">
    <source>
        <dbReference type="PROSITE" id="PS50894"/>
    </source>
</evidence>
<dbReference type="SUPFAM" id="SSF47226">
    <property type="entry name" value="Histidine-containing phosphotransfer domain, HPT domain"/>
    <property type="match status" value="1"/>
</dbReference>
<feature type="domain" description="HPt" evidence="2">
    <location>
        <begin position="21"/>
        <end position="110"/>
    </location>
</feature>
<dbReference type="EMBL" id="JACCBU010000001">
    <property type="protein sequence ID" value="NYE70619.1"/>
    <property type="molecule type" value="Genomic_DNA"/>
</dbReference>
<dbReference type="AlphaFoldDB" id="A0A7Y9L8C3"/>
<feature type="modified residue" description="Phosphohistidine" evidence="1">
    <location>
        <position position="61"/>
    </location>
</feature>
<keyword evidence="4" id="KW-1185">Reference proteome</keyword>
<comment type="caution">
    <text evidence="3">The sequence shown here is derived from an EMBL/GenBank/DDBJ whole genome shotgun (WGS) entry which is preliminary data.</text>
</comment>
<keyword evidence="1" id="KW-0597">Phosphoprotein</keyword>
<dbReference type="InterPro" id="IPR008207">
    <property type="entry name" value="Sig_transdc_His_kin_Hpt_dom"/>
</dbReference>
<sequence length="110" mass="11891">MGAMTDSDRPSPSPEAVFDSISAQAQETNRIRVEALAEVILRSDPTGLSEDDRRQAKDLAHQIAGSAGTFGFDLASEVARQVEQLLLREPDSAQLAELEQQVVELRSALA</sequence>
<accession>A0A7Y9L8C3</accession>
<reference evidence="3 4" key="1">
    <citation type="submission" date="2020-07" db="EMBL/GenBank/DDBJ databases">
        <title>Sequencing the genomes of 1000 actinobacteria strains.</title>
        <authorList>
            <person name="Klenk H.-P."/>
        </authorList>
    </citation>
    <scope>NUCLEOTIDE SEQUENCE [LARGE SCALE GENOMIC DNA]</scope>
    <source>
        <strain evidence="3 4">DSM 22083</strain>
    </source>
</reference>
<dbReference type="Proteomes" id="UP000569914">
    <property type="component" value="Unassembled WGS sequence"/>
</dbReference>
<proteinExistence type="predicted"/>
<dbReference type="InterPro" id="IPR036641">
    <property type="entry name" value="HPT_dom_sf"/>
</dbReference>
<evidence type="ECO:0000313" key="4">
    <source>
        <dbReference type="Proteomes" id="UP000569914"/>
    </source>
</evidence>
<dbReference type="Pfam" id="PF01627">
    <property type="entry name" value="Hpt"/>
    <property type="match status" value="1"/>
</dbReference>
<evidence type="ECO:0000313" key="3">
    <source>
        <dbReference type="EMBL" id="NYE70619.1"/>
    </source>
</evidence>
<evidence type="ECO:0000256" key="1">
    <source>
        <dbReference type="PROSITE-ProRule" id="PRU00110"/>
    </source>
</evidence>
<dbReference type="GO" id="GO:0000160">
    <property type="term" value="P:phosphorelay signal transduction system"/>
    <property type="evidence" value="ECO:0007669"/>
    <property type="project" value="InterPro"/>
</dbReference>
<protein>
    <submittedName>
        <fullName evidence="3">HPt (Histidine-containing phosphotransfer) domain-containing protein</fullName>
    </submittedName>
</protein>
<dbReference type="PROSITE" id="PS50894">
    <property type="entry name" value="HPT"/>
    <property type="match status" value="1"/>
</dbReference>
<dbReference type="RefSeq" id="WP_179750212.1">
    <property type="nucleotide sequence ID" value="NZ_JACCBU010000001.1"/>
</dbReference>
<organism evidence="3 4">
    <name type="scientific">Microlunatus parietis</name>
    <dbReference type="NCBI Taxonomy" id="682979"/>
    <lineage>
        <taxon>Bacteria</taxon>
        <taxon>Bacillati</taxon>
        <taxon>Actinomycetota</taxon>
        <taxon>Actinomycetes</taxon>
        <taxon>Propionibacteriales</taxon>
        <taxon>Propionibacteriaceae</taxon>
        <taxon>Microlunatus</taxon>
    </lineage>
</organism>
<dbReference type="Gene3D" id="1.20.120.160">
    <property type="entry name" value="HPT domain"/>
    <property type="match status" value="1"/>
</dbReference>
<gene>
    <name evidence="3" type="ORF">BKA15_001948</name>
</gene>